<dbReference type="KEGG" id="cdo:CDOO_06475"/>
<sequence>MTVTIAIVGAGPRALWALEELTVMSRERNLALDVTVFDPRDPAVGSAYATDQPTHRLVNVTSSAIRTGAGTLDDYRGEGAELDPFPPRALVGEFLTHSWREMLRKLPEQMTVTHERRRITDLAELSGFNEILLATGHQQAELPEGMLDVYDGDLSVIAPGESVAIRGAALTFIDVVLALTLGRGGRFVDQTYVPSGEEPGSITAYTRTGAAIQVKPSPLTDEERAQLEPFREQIRGGAEIREVLCAASSALAGQPVTLADAEPDTDVAGGWRASIAEDRRPPQALGLAWRELYPQIVERVSFGREDLDELPRLLEPLAFGPPPAQIRRMLALHDTGILRVAGERPEAQHTINAVLAPAGIGPGSLEAQLGEGALQTDEAGMVSDNIASVGRASEPYILGHDTLSRTMHGVIPAWARRIGAVYGPKQVHGVPPLTGRLESWMSEPDARGLIDTYSSPVNVLNSAPVTRNIDELVAAGERAGVDVRIHFARKANKALTFVDAVNAAGHGVDVASYRELSQVIDTGVPGERIIVSAAIKTDEFLELALAHGATVSVDSVGELERLQALTRGRQALIAPRIAPDPAKLPPTRFGERSAVWAEALNHAWEGITVRGLHAHLHGYAVADRRTALGEALWLVDKLRQAGHAPEFVDLGGGVPMSYLDNAGQWENFQETRRAMVAGDHPPFTWKAHPLDTVYPFHQAPVRGDWLAELLASDEGQGLKERGLRLHLEPGRSLLDGCGIIYAEVAFVKKRSDGLPLVGLAMNRTQLRTTSDDYLVDPLHLPAGPAEGEELEAYLVGAYCIEDELIMRRRIRFPNGVKVGDIVAFPNTAGYFMHILESASHQIPLALNVARNADGGFELDRIDS</sequence>
<evidence type="ECO:0000256" key="2">
    <source>
        <dbReference type="ARBA" id="ARBA00022793"/>
    </source>
</evidence>
<evidence type="ECO:0000313" key="8">
    <source>
        <dbReference type="Proteomes" id="UP000029914"/>
    </source>
</evidence>
<reference evidence="7 8" key="1">
    <citation type="submission" date="2013-09" db="EMBL/GenBank/DDBJ databases">
        <title>Complete genome sequence of Corynebacterium doosanense CAU 212(T) (=DSM 45436(T)), isolated from activated sludge.</title>
        <authorList>
            <person name="Schaffert L."/>
            <person name="Albersmeier A."/>
            <person name="Kalinowski J."/>
            <person name="Ruckert C."/>
        </authorList>
    </citation>
    <scope>NUCLEOTIDE SEQUENCE [LARGE SCALE GENOMIC DNA]</scope>
    <source>
        <strain evidence="7 8">CAU 212</strain>
    </source>
</reference>
<name>A0A097IFM9_9CORY</name>
<dbReference type="InterPro" id="IPR000183">
    <property type="entry name" value="Orn/DAP/Arg_de-COase"/>
</dbReference>
<dbReference type="eggNOG" id="COG0019">
    <property type="taxonomic scope" value="Bacteria"/>
</dbReference>
<dbReference type="EMBL" id="CP006764">
    <property type="protein sequence ID" value="AIT60938.1"/>
    <property type="molecule type" value="Genomic_DNA"/>
</dbReference>
<dbReference type="Gene3D" id="2.40.37.10">
    <property type="entry name" value="Lyase, Ornithine Decarboxylase, Chain A, domain 1"/>
    <property type="match status" value="1"/>
</dbReference>
<dbReference type="PANTHER" id="PTHR43727">
    <property type="entry name" value="DIAMINOPIMELATE DECARBOXYLASE"/>
    <property type="match status" value="1"/>
</dbReference>
<dbReference type="InterPro" id="IPR009006">
    <property type="entry name" value="Ala_racemase/Decarboxylase_C"/>
</dbReference>
<organism evidence="7 8">
    <name type="scientific">Corynebacterium doosanense CAU 212 = DSM 45436</name>
    <dbReference type="NCBI Taxonomy" id="558173"/>
    <lineage>
        <taxon>Bacteria</taxon>
        <taxon>Bacillati</taxon>
        <taxon>Actinomycetota</taxon>
        <taxon>Actinomycetes</taxon>
        <taxon>Mycobacteriales</taxon>
        <taxon>Corynebacteriaceae</taxon>
        <taxon>Corynebacterium</taxon>
    </lineage>
</organism>
<feature type="modified residue" description="N6-(pyridoxal phosphate)lysine" evidence="4">
    <location>
        <position position="490"/>
    </location>
</feature>
<keyword evidence="2" id="KW-0210">Decarboxylase</keyword>
<dbReference type="InterPro" id="IPR022644">
    <property type="entry name" value="De-COase2_N"/>
</dbReference>
<dbReference type="CDD" id="cd06842">
    <property type="entry name" value="PLPDE_III_Y4yA_like"/>
    <property type="match status" value="1"/>
</dbReference>
<dbReference type="SUPFAM" id="SSF51971">
    <property type="entry name" value="Nucleotide-binding domain"/>
    <property type="match status" value="1"/>
</dbReference>
<dbReference type="GO" id="GO:0009089">
    <property type="term" value="P:lysine biosynthetic process via diaminopimelate"/>
    <property type="evidence" value="ECO:0007669"/>
    <property type="project" value="TreeGrafter"/>
</dbReference>
<evidence type="ECO:0000256" key="4">
    <source>
        <dbReference type="PIRSR" id="PIRSR600183-50"/>
    </source>
</evidence>
<dbReference type="PROSITE" id="PS00878">
    <property type="entry name" value="ODR_DC_2_1"/>
    <property type="match status" value="1"/>
</dbReference>
<feature type="domain" description="FAD-dependent urate hydroxylase HpyO/Asp monooxygenase CreE-like FAD/NAD(P)-binding" evidence="6">
    <location>
        <begin position="6"/>
        <end position="138"/>
    </location>
</feature>
<accession>A0A097IFM9</accession>
<dbReference type="Pfam" id="PF02784">
    <property type="entry name" value="Orn_Arg_deC_N"/>
    <property type="match status" value="1"/>
</dbReference>
<evidence type="ECO:0000259" key="5">
    <source>
        <dbReference type="Pfam" id="PF02784"/>
    </source>
</evidence>
<keyword evidence="8" id="KW-1185">Reference proteome</keyword>
<keyword evidence="3 4" id="KW-0663">Pyridoxal phosphate</keyword>
<evidence type="ECO:0000256" key="3">
    <source>
        <dbReference type="ARBA" id="ARBA00022898"/>
    </source>
</evidence>
<feature type="domain" description="Orn/DAP/Arg decarboxylase 2 N-terminal" evidence="5">
    <location>
        <begin position="480"/>
        <end position="665"/>
    </location>
</feature>
<proteinExistence type="predicted"/>
<dbReference type="GO" id="GO:0008836">
    <property type="term" value="F:diaminopimelate decarboxylase activity"/>
    <property type="evidence" value="ECO:0007669"/>
    <property type="project" value="TreeGrafter"/>
</dbReference>
<dbReference type="InterPro" id="IPR022653">
    <property type="entry name" value="De-COase2_pyr-phos_BS"/>
</dbReference>
<evidence type="ECO:0000313" key="7">
    <source>
        <dbReference type="EMBL" id="AIT60938.1"/>
    </source>
</evidence>
<gene>
    <name evidence="7" type="ORF">CDOO_06475</name>
</gene>
<dbReference type="InterPro" id="IPR029066">
    <property type="entry name" value="PLP-binding_barrel"/>
</dbReference>
<dbReference type="OrthoDB" id="3275594at2"/>
<dbReference type="InterPro" id="IPR038732">
    <property type="entry name" value="HpyO/CreE_NAD-binding"/>
</dbReference>
<dbReference type="SUPFAM" id="SSF50621">
    <property type="entry name" value="Alanine racemase C-terminal domain-like"/>
    <property type="match status" value="1"/>
</dbReference>
<dbReference type="PRINTS" id="PR01179">
    <property type="entry name" value="ODADCRBXLASE"/>
</dbReference>
<comment type="cofactor">
    <cofactor evidence="1 4">
        <name>pyridoxal 5'-phosphate</name>
        <dbReference type="ChEBI" id="CHEBI:597326"/>
    </cofactor>
</comment>
<evidence type="ECO:0000256" key="1">
    <source>
        <dbReference type="ARBA" id="ARBA00001933"/>
    </source>
</evidence>
<dbReference type="SUPFAM" id="SSF51419">
    <property type="entry name" value="PLP-binding barrel"/>
    <property type="match status" value="1"/>
</dbReference>
<keyword evidence="2" id="KW-0456">Lyase</keyword>
<dbReference type="eggNOG" id="COG4529">
    <property type="taxonomic scope" value="Bacteria"/>
</dbReference>
<dbReference type="STRING" id="558173.CDOO_06475"/>
<dbReference type="RefSeq" id="WP_018022545.1">
    <property type="nucleotide sequence ID" value="NZ_AQUX01000009.1"/>
</dbReference>
<dbReference type="Gene3D" id="3.20.20.10">
    <property type="entry name" value="Alanine racemase"/>
    <property type="match status" value="1"/>
</dbReference>
<dbReference type="Pfam" id="PF13454">
    <property type="entry name" value="NAD_binding_9"/>
    <property type="match status" value="1"/>
</dbReference>
<dbReference type="Proteomes" id="UP000029914">
    <property type="component" value="Chromosome"/>
</dbReference>
<dbReference type="AlphaFoldDB" id="A0A097IFM9"/>
<dbReference type="InterPro" id="IPR042152">
    <property type="entry name" value="Y4yA-like"/>
</dbReference>
<protein>
    <submittedName>
        <fullName evidence="7">Diaminopimelate decarboxylase</fullName>
    </submittedName>
</protein>
<evidence type="ECO:0000259" key="6">
    <source>
        <dbReference type="Pfam" id="PF13454"/>
    </source>
</evidence>
<dbReference type="PANTHER" id="PTHR43727:SF2">
    <property type="entry name" value="GROUP IV DECARBOXYLASE"/>
    <property type="match status" value="1"/>
</dbReference>
<feature type="active site" description="Proton donor" evidence="4">
    <location>
        <position position="799"/>
    </location>
</feature>
<dbReference type="HOGENOM" id="CLU_316583_0_0_11"/>